<dbReference type="InterPro" id="IPR011990">
    <property type="entry name" value="TPR-like_helical_dom_sf"/>
</dbReference>
<reference evidence="2 4" key="1">
    <citation type="submission" date="2016-08" db="EMBL/GenBank/DDBJ databases">
        <authorList>
            <person name="Seilhamer J.J."/>
        </authorList>
    </citation>
    <scope>NUCLEOTIDE SEQUENCE [LARGE SCALE GENOMIC DNA]</scope>
    <source>
        <strain evidence="2 4">IEBC_T61001</strain>
    </source>
</reference>
<accession>A0A1C4DHP5</accession>
<dbReference type="AlphaFoldDB" id="A0A1C4DHP5"/>
<evidence type="ECO:0000313" key="3">
    <source>
        <dbReference type="Proteomes" id="UP000194551"/>
    </source>
</evidence>
<gene>
    <name evidence="1" type="ORF">BK774_26420</name>
    <name evidence="2" type="ORF">BTT61001_02426</name>
</gene>
<dbReference type="EMBL" id="FMBI01000028">
    <property type="protein sequence ID" value="SCC30872.1"/>
    <property type="molecule type" value="Genomic_DNA"/>
</dbReference>
<dbReference type="RefSeq" id="WP_017672819.1">
    <property type="nucleotide sequence ID" value="NZ_CAKJXA010000119.1"/>
</dbReference>
<evidence type="ECO:0000313" key="1">
    <source>
        <dbReference type="EMBL" id="OTZ97169.1"/>
    </source>
</evidence>
<sequence length="140" mass="16398">MELELDDKIYNQIVQLCEEGDILFEVEQFDQALEKYLVALDMVPAPKTDWEASTWLYTVIGDTYLIKDDYEMAKSNFYNALNCPDGISNPLILLRLGESLFECGELEKAKEYLLKAYMLEGYKIFFEEDDKYFDLIKDII</sequence>
<dbReference type="Pfam" id="PF13181">
    <property type="entry name" value="TPR_8"/>
    <property type="match status" value="2"/>
</dbReference>
<evidence type="ECO:0000313" key="2">
    <source>
        <dbReference type="EMBL" id="SCC30872.1"/>
    </source>
</evidence>
<reference evidence="1 3" key="2">
    <citation type="submission" date="2016-10" db="EMBL/GenBank/DDBJ databases">
        <title>Comparative genomics of Bacillus thuringiensis reveals a path to pathogens against multiple invertebrate hosts.</title>
        <authorList>
            <person name="Zheng J."/>
            <person name="Gao Q."/>
            <person name="Liu H."/>
            <person name="Peng D."/>
            <person name="Ruan L."/>
            <person name="Sun M."/>
        </authorList>
    </citation>
    <scope>NUCLEOTIDE SEQUENCE [LARGE SCALE GENOMIC DNA]</scope>
    <source>
        <strain evidence="1">HD5</strain>
    </source>
</reference>
<proteinExistence type="predicted"/>
<dbReference type="SMART" id="SM00028">
    <property type="entry name" value="TPR"/>
    <property type="match status" value="3"/>
</dbReference>
<name>A0A1C4DHP5_BACTU</name>
<evidence type="ECO:0000313" key="4">
    <source>
        <dbReference type="Proteomes" id="UP000195991"/>
    </source>
</evidence>
<dbReference type="SUPFAM" id="SSF48452">
    <property type="entry name" value="TPR-like"/>
    <property type="match status" value="1"/>
</dbReference>
<organism evidence="2 4">
    <name type="scientific">Bacillus thuringiensis</name>
    <dbReference type="NCBI Taxonomy" id="1428"/>
    <lineage>
        <taxon>Bacteria</taxon>
        <taxon>Bacillati</taxon>
        <taxon>Bacillota</taxon>
        <taxon>Bacilli</taxon>
        <taxon>Bacillales</taxon>
        <taxon>Bacillaceae</taxon>
        <taxon>Bacillus</taxon>
        <taxon>Bacillus cereus group</taxon>
    </lineage>
</organism>
<dbReference type="InterPro" id="IPR019734">
    <property type="entry name" value="TPR_rpt"/>
</dbReference>
<dbReference type="Proteomes" id="UP000194551">
    <property type="component" value="Unassembled WGS sequence"/>
</dbReference>
<dbReference type="Proteomes" id="UP000195991">
    <property type="component" value="Unassembled WGS sequence"/>
</dbReference>
<dbReference type="EMBL" id="NFEM01000126">
    <property type="protein sequence ID" value="OTZ97169.1"/>
    <property type="molecule type" value="Genomic_DNA"/>
</dbReference>
<protein>
    <submittedName>
        <fullName evidence="2">Uncharacterized protein</fullName>
    </submittedName>
</protein>
<dbReference type="Gene3D" id="1.25.40.10">
    <property type="entry name" value="Tetratricopeptide repeat domain"/>
    <property type="match status" value="1"/>
</dbReference>